<evidence type="ECO:0000256" key="1">
    <source>
        <dbReference type="SAM" id="SignalP"/>
    </source>
</evidence>
<sequence length="255" mass="27034">MKPTRFISTLPRVRPHPIAWVPTLLLAFAITAATTSAQSVVTIGDDLIDRTFTDGSSGGVYLYTGTFGQAGTASSWAFHTESAAGRYLTPLLFQKLDDSNFQVTGVGQWTYSESSGTHSDLTFNLIAGTDVVGADYTFGFTDRKTSYPGSGTAITTDSRQTGIIEAEADGLWAFTYGEDAFDGLSLGQIYQIGADLGGDETIVALYGLGLRTYSSQMSISAVPEPASAGLWIGGAVLVGFMTVRRRLRTPCSSTA</sequence>
<reference evidence="2" key="1">
    <citation type="submission" date="2023-03" db="EMBL/GenBank/DDBJ databases">
        <title>Lomoglobus Profundus gen. nov., sp. nov., a novel member of the phylum Verrucomicrobia, isolated from deep-marine sediment of South China Sea.</title>
        <authorList>
            <person name="Ahmad T."/>
            <person name="Ishaq S.E."/>
            <person name="Wang F."/>
        </authorList>
    </citation>
    <scope>NUCLEOTIDE SEQUENCE</scope>
    <source>
        <strain evidence="2">LMO-M01</strain>
    </source>
</reference>
<gene>
    <name evidence="2" type="ORF">PXH66_18690</name>
</gene>
<feature type="chain" id="PRO_5042108120" description="PEP-CTERM protein-sorting domain-containing protein" evidence="1">
    <location>
        <begin position="38"/>
        <end position="255"/>
    </location>
</feature>
<feature type="signal peptide" evidence="1">
    <location>
        <begin position="1"/>
        <end position="37"/>
    </location>
</feature>
<dbReference type="RefSeq" id="WP_330930964.1">
    <property type="nucleotide sequence ID" value="NZ_CP119075.1"/>
</dbReference>
<organism evidence="2 3">
    <name type="scientific">Synoicihabitans lomoniglobus</name>
    <dbReference type="NCBI Taxonomy" id="2909285"/>
    <lineage>
        <taxon>Bacteria</taxon>
        <taxon>Pseudomonadati</taxon>
        <taxon>Verrucomicrobiota</taxon>
        <taxon>Opitutia</taxon>
        <taxon>Opitutales</taxon>
        <taxon>Opitutaceae</taxon>
        <taxon>Synoicihabitans</taxon>
    </lineage>
</organism>
<dbReference type="AlphaFoldDB" id="A0AAF0CNB3"/>
<name>A0AAF0CNB3_9BACT</name>
<accession>A0AAF0CNB3</accession>
<evidence type="ECO:0008006" key="4">
    <source>
        <dbReference type="Google" id="ProtNLM"/>
    </source>
</evidence>
<keyword evidence="1" id="KW-0732">Signal</keyword>
<protein>
    <recommendedName>
        <fullName evidence="4">PEP-CTERM protein-sorting domain-containing protein</fullName>
    </recommendedName>
</protein>
<evidence type="ECO:0000313" key="3">
    <source>
        <dbReference type="Proteomes" id="UP001218638"/>
    </source>
</evidence>
<dbReference type="KEGG" id="slom:PXH66_18690"/>
<keyword evidence="3" id="KW-1185">Reference proteome</keyword>
<proteinExistence type="predicted"/>
<dbReference type="EMBL" id="CP119075">
    <property type="protein sequence ID" value="WED64371.1"/>
    <property type="molecule type" value="Genomic_DNA"/>
</dbReference>
<dbReference type="Proteomes" id="UP001218638">
    <property type="component" value="Chromosome"/>
</dbReference>
<evidence type="ECO:0000313" key="2">
    <source>
        <dbReference type="EMBL" id="WED64371.1"/>
    </source>
</evidence>